<feature type="transmembrane region" description="Helical" evidence="10">
    <location>
        <begin position="193"/>
        <end position="214"/>
    </location>
</feature>
<evidence type="ECO:0000256" key="5">
    <source>
        <dbReference type="ARBA" id="ARBA00023065"/>
    </source>
</evidence>
<dbReference type="Gene3D" id="1.10.3080.10">
    <property type="entry name" value="Clc chloride channel"/>
    <property type="match status" value="1"/>
</dbReference>
<dbReference type="CDD" id="cd00400">
    <property type="entry name" value="Voltage_gated_ClC"/>
    <property type="match status" value="1"/>
</dbReference>
<dbReference type="GO" id="GO:0034707">
    <property type="term" value="C:chloride channel complex"/>
    <property type="evidence" value="ECO:0007669"/>
    <property type="project" value="UniProtKB-KW"/>
</dbReference>
<feature type="transmembrane region" description="Helical" evidence="10">
    <location>
        <begin position="267"/>
        <end position="285"/>
    </location>
</feature>
<evidence type="ECO:0000313" key="13">
    <source>
        <dbReference type="Proteomes" id="UP000007030"/>
    </source>
</evidence>
<dbReference type="InterPro" id="IPR050368">
    <property type="entry name" value="ClC-type_chloride_channel"/>
</dbReference>
<gene>
    <name evidence="12" type="ordered locus">Marky_1148</name>
</gene>
<keyword evidence="4 10" id="KW-1133">Transmembrane helix</keyword>
<feature type="transmembrane region" description="Helical" evidence="10">
    <location>
        <begin position="117"/>
        <end position="135"/>
    </location>
</feature>
<dbReference type="AlphaFoldDB" id="F2NP88"/>
<keyword evidence="2" id="KW-0813">Transport</keyword>
<organism evidence="12 13">
    <name type="scientific">Marinithermus hydrothermalis (strain DSM 14884 / JCM 11576 / T1)</name>
    <dbReference type="NCBI Taxonomy" id="869210"/>
    <lineage>
        <taxon>Bacteria</taxon>
        <taxon>Thermotogati</taxon>
        <taxon>Deinococcota</taxon>
        <taxon>Deinococci</taxon>
        <taxon>Thermales</taxon>
        <taxon>Thermaceae</taxon>
        <taxon>Marinithermus</taxon>
    </lineage>
</organism>
<dbReference type="Proteomes" id="UP000007030">
    <property type="component" value="Chromosome"/>
</dbReference>
<keyword evidence="7" id="KW-0869">Chloride channel</keyword>
<dbReference type="GO" id="GO:0006813">
    <property type="term" value="P:potassium ion transport"/>
    <property type="evidence" value="ECO:0007669"/>
    <property type="project" value="InterPro"/>
</dbReference>
<evidence type="ECO:0000256" key="3">
    <source>
        <dbReference type="ARBA" id="ARBA00022692"/>
    </source>
</evidence>
<evidence type="ECO:0000256" key="8">
    <source>
        <dbReference type="ARBA" id="ARBA00023214"/>
    </source>
</evidence>
<dbReference type="GO" id="GO:0008324">
    <property type="term" value="F:monoatomic cation transmembrane transporter activity"/>
    <property type="evidence" value="ECO:0007669"/>
    <property type="project" value="InterPro"/>
</dbReference>
<dbReference type="PANTHER" id="PTHR43427:SF6">
    <property type="entry name" value="CHLORIDE CHANNEL PROTEIN CLC-E"/>
    <property type="match status" value="1"/>
</dbReference>
<evidence type="ECO:0000256" key="2">
    <source>
        <dbReference type="ARBA" id="ARBA00022448"/>
    </source>
</evidence>
<dbReference type="Gene3D" id="3.30.70.1450">
    <property type="entry name" value="Regulator of K+ conductance, C-terminal domain"/>
    <property type="match status" value="1"/>
</dbReference>
<comment type="subcellular location">
    <subcellularLocation>
        <location evidence="1">Membrane</location>
        <topology evidence="1">Multi-pass membrane protein</topology>
    </subcellularLocation>
</comment>
<dbReference type="eggNOG" id="COG0569">
    <property type="taxonomic scope" value="Bacteria"/>
</dbReference>
<feature type="transmembrane region" description="Helical" evidence="10">
    <location>
        <begin position="234"/>
        <end position="255"/>
    </location>
</feature>
<keyword evidence="6 10" id="KW-0472">Membrane</keyword>
<dbReference type="eggNOG" id="COG0038">
    <property type="taxonomic scope" value="Bacteria"/>
</dbReference>
<dbReference type="InterPro" id="IPR036721">
    <property type="entry name" value="RCK_C_sf"/>
</dbReference>
<keyword evidence="8" id="KW-0868">Chloride</keyword>
<reference evidence="12 13" key="1">
    <citation type="journal article" date="2012" name="Stand. Genomic Sci.">
        <title>Complete genome sequence of the aerobic, heterotroph Marinithermus hydrothermalis type strain (T1(T)) from a deep-sea hydrothermal vent chimney.</title>
        <authorList>
            <person name="Copeland A."/>
            <person name="Gu W."/>
            <person name="Yasawong M."/>
            <person name="Lapidus A."/>
            <person name="Lucas S."/>
            <person name="Deshpande S."/>
            <person name="Pagani I."/>
            <person name="Tapia R."/>
            <person name="Cheng J.F."/>
            <person name="Goodwin L.A."/>
            <person name="Pitluck S."/>
            <person name="Liolios K."/>
            <person name="Ivanova N."/>
            <person name="Mavromatis K."/>
            <person name="Mikhailova N."/>
            <person name="Pati A."/>
            <person name="Chen A."/>
            <person name="Palaniappan K."/>
            <person name="Land M."/>
            <person name="Pan C."/>
            <person name="Brambilla E.M."/>
            <person name="Rohde M."/>
            <person name="Tindall B.J."/>
            <person name="Sikorski J."/>
            <person name="Goker M."/>
            <person name="Detter J.C."/>
            <person name="Bristow J."/>
            <person name="Eisen J.A."/>
            <person name="Markowitz V."/>
            <person name="Hugenholtz P."/>
            <person name="Kyrpides N.C."/>
            <person name="Klenk H.P."/>
            <person name="Woyke T."/>
        </authorList>
    </citation>
    <scope>NUCLEOTIDE SEQUENCE [LARGE SCALE GENOMIC DNA]</scope>
    <source>
        <strain evidence="13">DSM 14884 / JCM 11576 / T1</strain>
    </source>
</reference>
<feature type="transmembrane region" description="Helical" evidence="10">
    <location>
        <begin position="356"/>
        <end position="373"/>
    </location>
</feature>
<evidence type="ECO:0000259" key="11">
    <source>
        <dbReference type="PROSITE" id="PS51202"/>
    </source>
</evidence>
<proteinExistence type="predicted"/>
<dbReference type="SUPFAM" id="SSF81340">
    <property type="entry name" value="Clc chloride channel"/>
    <property type="match status" value="1"/>
</dbReference>
<dbReference type="Pfam" id="PF00654">
    <property type="entry name" value="Voltage_CLC"/>
    <property type="match status" value="1"/>
</dbReference>
<keyword evidence="5" id="KW-0406">Ion transport</keyword>
<evidence type="ECO:0000256" key="10">
    <source>
        <dbReference type="SAM" id="Phobius"/>
    </source>
</evidence>
<evidence type="ECO:0000313" key="12">
    <source>
        <dbReference type="EMBL" id="AEB11889.1"/>
    </source>
</evidence>
<keyword evidence="3 10" id="KW-0812">Transmembrane</keyword>
<evidence type="ECO:0000256" key="7">
    <source>
        <dbReference type="ARBA" id="ARBA00023173"/>
    </source>
</evidence>
<accession>F2NP88</accession>
<feature type="transmembrane region" description="Helical" evidence="10">
    <location>
        <begin position="291"/>
        <end position="312"/>
    </location>
</feature>
<feature type="transmembrane region" description="Helical" evidence="10">
    <location>
        <begin position="155"/>
        <end position="181"/>
    </location>
</feature>
<dbReference type="STRING" id="869210.Marky_1148"/>
<keyword evidence="13" id="KW-1185">Reference proteome</keyword>
<feature type="transmembrane region" description="Helical" evidence="10">
    <location>
        <begin position="31"/>
        <end position="51"/>
    </location>
</feature>
<evidence type="ECO:0000256" key="1">
    <source>
        <dbReference type="ARBA" id="ARBA00004141"/>
    </source>
</evidence>
<feature type="domain" description="RCK C-terminal" evidence="11">
    <location>
        <begin position="432"/>
        <end position="513"/>
    </location>
</feature>
<keyword evidence="9" id="KW-0407">Ion channel</keyword>
<dbReference type="PROSITE" id="PS51202">
    <property type="entry name" value="RCK_C"/>
    <property type="match status" value="1"/>
</dbReference>
<dbReference type="InterPro" id="IPR006037">
    <property type="entry name" value="RCK_C"/>
</dbReference>
<dbReference type="InterPro" id="IPR001807">
    <property type="entry name" value="ClC"/>
</dbReference>
<dbReference type="PANTHER" id="PTHR43427">
    <property type="entry name" value="CHLORIDE CHANNEL PROTEIN CLC-E"/>
    <property type="match status" value="1"/>
</dbReference>
<dbReference type="SUPFAM" id="SSF116726">
    <property type="entry name" value="TrkA C-terminal domain-like"/>
    <property type="match status" value="1"/>
</dbReference>
<dbReference type="GO" id="GO:0005254">
    <property type="term" value="F:chloride channel activity"/>
    <property type="evidence" value="ECO:0007669"/>
    <property type="project" value="UniProtKB-KW"/>
</dbReference>
<dbReference type="PRINTS" id="PR00762">
    <property type="entry name" value="CLCHANNEL"/>
</dbReference>
<dbReference type="EMBL" id="CP002630">
    <property type="protein sequence ID" value="AEB11889.1"/>
    <property type="molecule type" value="Genomic_DNA"/>
</dbReference>
<evidence type="ECO:0000256" key="6">
    <source>
        <dbReference type="ARBA" id="ARBA00023136"/>
    </source>
</evidence>
<name>F2NP88_MARHT</name>
<sequence>MSGFVTVAFTLALEWVTNAFAYIGPPLAPALGGLAVGLILLYAPETAGAGINKVVEAYHRTAGRLRRRITWAKPLTSVISLGSGGSGGQEGPLVQSGAALGSLLADILRLSEGERRVMVLSGAAGAIGAVFQAPLGGAFFVSEVLYRRLEFETEALMGAILSAITAYAVYGSFFGFHPLFTVSISGEMHPWTLPAYALLGAVEAGAAIAFIALFRFVQGRLEALRLPLWTKPALGGAVVGLIGMGVPGALGVGYGELLRVLETTPPLSWVLLLILAKLLTTSFTIGSGGSAGLFGPSVFIGGMVGIGVGRLAGRVFPGLEGMEAEFMMVGMAAFFASAAKTPLASIIQVIEMSGTYALLVPGLLAGTVSYALSGPRWTLFPAQVPSRADSPVHVGTYLQVGLERLRKAQLTQDLKLEGIPLPDLADLLQLGRPVPLDPHERRFFYTLTLPEGTALAGKALRNAGLPTDILITAVLRRDQVIVPHGDTVLQPGDRLIVISTPEAMTAFREWLEAPVEPRGEA</sequence>
<dbReference type="Pfam" id="PF02080">
    <property type="entry name" value="TrkA_C"/>
    <property type="match status" value="1"/>
</dbReference>
<evidence type="ECO:0000256" key="9">
    <source>
        <dbReference type="ARBA" id="ARBA00023303"/>
    </source>
</evidence>
<dbReference type="InterPro" id="IPR014743">
    <property type="entry name" value="Cl-channel_core"/>
</dbReference>
<evidence type="ECO:0000256" key="4">
    <source>
        <dbReference type="ARBA" id="ARBA00022989"/>
    </source>
</evidence>
<feature type="transmembrane region" description="Helical" evidence="10">
    <location>
        <begin position="324"/>
        <end position="350"/>
    </location>
</feature>
<protein>
    <submittedName>
        <fullName evidence="12">Cl-channel voltage-gated family protein</fullName>
    </submittedName>
</protein>
<dbReference type="KEGG" id="mhd:Marky_1148"/>
<dbReference type="HOGENOM" id="CLU_015263_5_3_0"/>